<evidence type="ECO:0000313" key="2">
    <source>
        <dbReference type="EMBL" id="VDP70792.1"/>
    </source>
</evidence>
<evidence type="ECO:0000256" key="1">
    <source>
        <dbReference type="ARBA" id="ARBA00022729"/>
    </source>
</evidence>
<dbReference type="EMBL" id="UZAN01040751">
    <property type="protein sequence ID" value="VDP70792.1"/>
    <property type="molecule type" value="Genomic_DNA"/>
</dbReference>
<dbReference type="PANTHER" id="PTHR46769">
    <property type="entry name" value="POLYCYSTIC KIDNEY AND HEPATIC DISEASE 1 (AUTOSOMAL RECESSIVE)-LIKE 1"/>
    <property type="match status" value="1"/>
</dbReference>
<dbReference type="InterPro" id="IPR052387">
    <property type="entry name" value="Fibrocystin"/>
</dbReference>
<dbReference type="WBParaSite" id="ECPE_0000385601-mRNA-1">
    <property type="protein sequence ID" value="ECPE_0000385601-mRNA-1"/>
    <property type="gene ID" value="ECPE_0000385601"/>
</dbReference>
<reference evidence="2 3" key="2">
    <citation type="submission" date="2018-11" db="EMBL/GenBank/DDBJ databases">
        <authorList>
            <consortium name="Pathogen Informatics"/>
        </authorList>
    </citation>
    <scope>NUCLEOTIDE SEQUENCE [LARGE SCALE GENOMIC DNA]</scope>
    <source>
        <strain evidence="2 3">Egypt</strain>
    </source>
</reference>
<proteinExistence type="predicted"/>
<evidence type="ECO:0000313" key="3">
    <source>
        <dbReference type="Proteomes" id="UP000272942"/>
    </source>
</evidence>
<protein>
    <submittedName>
        <fullName evidence="4">Capsid protein</fullName>
    </submittedName>
</protein>
<keyword evidence="3" id="KW-1185">Reference proteome</keyword>
<accession>A0A183AA66</accession>
<dbReference type="OrthoDB" id="10654825at2759"/>
<gene>
    <name evidence="2" type="ORF">ECPE_LOCUS3851</name>
</gene>
<evidence type="ECO:0000313" key="4">
    <source>
        <dbReference type="WBParaSite" id="ECPE_0000385601-mRNA-1"/>
    </source>
</evidence>
<sequence length="295" mass="33362">MPFASVDQLQLQTYLNENMRTTGFVAAIGEKAANKLVITITFPVEFGAQSLLEVRTTPLSPTSVQVTLITQGVAPVTGSIRPSYAGYPSMLTYPIDGTADEIRNAYMSLRDTICPTRLTNPDPKNYIYFEDFETNQLISRTSQIPAFCGSYSQSRPYYFKLPTTIDLVRYPHLCFAVWGKLMDYVFFTYNGRGLNAQVDGATQYYPTNMSYAPANTWRFKCMNVLSALQKSTSGSSYTIFQLTGFYVIPRSDYWDQNSDYYIDSIYIGSEPIYADEQGEEKRSTSSAKLYRMNLT</sequence>
<dbReference type="Proteomes" id="UP000272942">
    <property type="component" value="Unassembled WGS sequence"/>
</dbReference>
<organism evidence="4">
    <name type="scientific">Echinostoma caproni</name>
    <dbReference type="NCBI Taxonomy" id="27848"/>
    <lineage>
        <taxon>Eukaryota</taxon>
        <taxon>Metazoa</taxon>
        <taxon>Spiralia</taxon>
        <taxon>Lophotrochozoa</taxon>
        <taxon>Platyhelminthes</taxon>
        <taxon>Trematoda</taxon>
        <taxon>Digenea</taxon>
        <taxon>Plagiorchiida</taxon>
        <taxon>Echinostomata</taxon>
        <taxon>Echinostomatoidea</taxon>
        <taxon>Echinostomatidae</taxon>
        <taxon>Echinostoma</taxon>
    </lineage>
</organism>
<keyword evidence="1" id="KW-0732">Signal</keyword>
<name>A0A183AA66_9TREM</name>
<reference evidence="4" key="1">
    <citation type="submission" date="2016-06" db="UniProtKB">
        <authorList>
            <consortium name="WormBaseParasite"/>
        </authorList>
    </citation>
    <scope>IDENTIFICATION</scope>
</reference>
<dbReference type="AlphaFoldDB" id="A0A183AA66"/>
<dbReference type="PANTHER" id="PTHR46769:SF2">
    <property type="entry name" value="FIBROCYSTIN-L ISOFORM 2 PRECURSOR-RELATED"/>
    <property type="match status" value="1"/>
</dbReference>